<evidence type="ECO:0000313" key="4">
    <source>
        <dbReference type="EMBL" id="QEM01601.1"/>
    </source>
</evidence>
<accession>A0A5C1H7J5</accession>
<dbReference type="GO" id="GO:0003735">
    <property type="term" value="F:structural constituent of ribosome"/>
    <property type="evidence" value="ECO:0007669"/>
    <property type="project" value="InterPro"/>
</dbReference>
<reference evidence="4" key="1">
    <citation type="journal article" date="2019" name="Genome Biol. Evol.">
        <title>Nephromyces represents a diverse and novel lineage of the Apicomplexa that has retained apicoplasts.</title>
        <authorList>
            <person name="Munoz-Gomez S.A."/>
            <person name="Durnin K."/>
            <person name="Eme L."/>
            <person name="Paight C."/>
            <person name="Lane C.E."/>
            <person name="Saffo M.B."/>
            <person name="Slamovits C.H."/>
        </authorList>
    </citation>
    <scope>NUCLEOTIDE SEQUENCE</scope>
    <source>
        <strain evidence="4">442</strain>
    </source>
</reference>
<dbReference type="Gene3D" id="2.40.50.140">
    <property type="entry name" value="Nucleic acid-binding proteins"/>
    <property type="match status" value="1"/>
</dbReference>
<keyword evidence="2 4" id="KW-0689">Ribosomal protein</keyword>
<dbReference type="InterPro" id="IPR012340">
    <property type="entry name" value="NA-bd_OB-fold"/>
</dbReference>
<evidence type="ECO:0000256" key="1">
    <source>
        <dbReference type="ARBA" id="ARBA00010254"/>
    </source>
</evidence>
<proteinExistence type="inferred from homology"/>
<dbReference type="Pfam" id="PF00366">
    <property type="entry name" value="Ribosomal_S17"/>
    <property type="match status" value="1"/>
</dbReference>
<dbReference type="InterPro" id="IPR000266">
    <property type="entry name" value="Ribosomal_uS17"/>
</dbReference>
<evidence type="ECO:0000256" key="2">
    <source>
        <dbReference type="ARBA" id="ARBA00022980"/>
    </source>
</evidence>
<dbReference type="EMBL" id="MK573200">
    <property type="protein sequence ID" value="QEM01601.1"/>
    <property type="molecule type" value="Genomic_DNA"/>
</dbReference>
<protein>
    <submittedName>
        <fullName evidence="4">30S ribosomal protein S17</fullName>
    </submittedName>
</protein>
<dbReference type="GO" id="GO:0005840">
    <property type="term" value="C:ribosome"/>
    <property type="evidence" value="ECO:0007669"/>
    <property type="project" value="UniProtKB-KW"/>
</dbReference>
<keyword evidence="3" id="KW-0687">Ribonucleoprotein</keyword>
<gene>
    <name evidence="4" type="primary">rps17</name>
</gene>
<comment type="similarity">
    <text evidence="1">Belongs to the universal ribosomal protein uS17 family.</text>
</comment>
<dbReference type="SUPFAM" id="SSF50249">
    <property type="entry name" value="Nucleic acid-binding proteins"/>
    <property type="match status" value="1"/>
</dbReference>
<organism evidence="4">
    <name type="scientific">Nephromyces sp. ex Molgula occidentalis</name>
    <dbReference type="NCBI Taxonomy" id="2544991"/>
    <lineage>
        <taxon>Eukaryota</taxon>
        <taxon>Sar</taxon>
        <taxon>Alveolata</taxon>
        <taxon>Apicomplexa</taxon>
        <taxon>Aconoidasida</taxon>
        <taxon>Nephromycida</taxon>
        <taxon>Nephromyces</taxon>
    </lineage>
</organism>
<dbReference type="GO" id="GO:0006412">
    <property type="term" value="P:translation"/>
    <property type="evidence" value="ECO:0007669"/>
    <property type="project" value="InterPro"/>
</dbReference>
<name>A0A5C1H7J5_9APIC</name>
<evidence type="ECO:0000256" key="3">
    <source>
        <dbReference type="ARBA" id="ARBA00023274"/>
    </source>
</evidence>
<dbReference type="AlphaFoldDB" id="A0A5C1H7J5"/>
<dbReference type="GO" id="GO:1990904">
    <property type="term" value="C:ribonucleoprotein complex"/>
    <property type="evidence" value="ECO:0007669"/>
    <property type="project" value="UniProtKB-KW"/>
</dbReference>
<sequence>MTKNLIGFVIFKINKTIKILSPYLTVSKKYNIKRIKYKKYLIDDLRNEAIKGDWVYCLKINSKSKYKKFKIIKILKNYGTNKNNI</sequence>